<evidence type="ECO:0000313" key="3">
    <source>
        <dbReference type="Proteomes" id="UP000233551"/>
    </source>
</evidence>
<dbReference type="AlphaFoldDB" id="A0A2I0LCU2"/>
<comment type="caution">
    <text evidence="2">The sequence shown here is derived from an EMBL/GenBank/DDBJ whole genome shotgun (WGS) entry which is preliminary data.</text>
</comment>
<evidence type="ECO:0008006" key="4">
    <source>
        <dbReference type="Google" id="ProtNLM"/>
    </source>
</evidence>
<gene>
    <name evidence="2" type="ORF">CRG98_001130</name>
</gene>
<keyword evidence="3" id="KW-1185">Reference proteome</keyword>
<protein>
    <recommendedName>
        <fullName evidence="4">Retrotransposon gag domain-containing protein</fullName>
    </recommendedName>
</protein>
<evidence type="ECO:0000313" key="2">
    <source>
        <dbReference type="EMBL" id="PKI78490.1"/>
    </source>
</evidence>
<sequence length="480" mass="52921">MAEDGLPVLPEEVTPPTLAHLQSPAEHTPTPVGIPLANSGAPLLQVPPQAVQTSSTSDEHVRIAALKGTVNLITANMAELMALLRNPNHASSSSTPHPGHGPKAMSVLPLVSMPAPALIYTAPPPMVVLASTAFAPAHTAESFSHQAPPSNTGLLYQAPSLNITSSESGTPIHAAPVAPPTNFLPKGETEEECKYWDYEEFIIHTFQDSLTRPAINWFMQLKAEDISTWADLSRRFIYQYQFYVETPPTLMELSTKEMVEGYKFEDYATKWRAQVAKHVLLISEAQQIQLFHSTLKGVYYSHLLAHTFSCSSPINAGKKLDMGIKIGRIEGPTGKKEGESSEKVAIRASSTGGKKGKETSVNVVNPGCPGSRSIPLTWHLRCRSFICTLCPPCSFSSSTRPSRITTWSCQLILRRESCSHTFTIMRWPIFGHLQTGPWLQELHHRLSEPLPHDLNKWGRSDCDRDTCLYRFPSHKSIANF</sequence>
<evidence type="ECO:0000256" key="1">
    <source>
        <dbReference type="SAM" id="MobiDB-lite"/>
    </source>
</evidence>
<reference evidence="2 3" key="1">
    <citation type="submission" date="2017-11" db="EMBL/GenBank/DDBJ databases">
        <title>De-novo sequencing of pomegranate (Punica granatum L.) genome.</title>
        <authorList>
            <person name="Akparov Z."/>
            <person name="Amiraslanov A."/>
            <person name="Hajiyeva S."/>
            <person name="Abbasov M."/>
            <person name="Kaur K."/>
            <person name="Hamwieh A."/>
            <person name="Solovyev V."/>
            <person name="Salamov A."/>
            <person name="Braich B."/>
            <person name="Kosarev P."/>
            <person name="Mahmoud A."/>
            <person name="Hajiyev E."/>
            <person name="Babayeva S."/>
            <person name="Izzatullayeva V."/>
            <person name="Mammadov A."/>
            <person name="Mammadov A."/>
            <person name="Sharifova S."/>
            <person name="Ojaghi J."/>
            <person name="Eynullazada K."/>
            <person name="Bayramov B."/>
            <person name="Abdulazimova A."/>
            <person name="Shahmuradov I."/>
        </authorList>
    </citation>
    <scope>NUCLEOTIDE SEQUENCE [LARGE SCALE GENOMIC DNA]</scope>
    <source>
        <strain evidence="3">cv. AG2017</strain>
        <tissue evidence="2">Leaf</tissue>
    </source>
</reference>
<dbReference type="Proteomes" id="UP000233551">
    <property type="component" value="Unassembled WGS sequence"/>
</dbReference>
<name>A0A2I0LCU2_PUNGR</name>
<feature type="region of interest" description="Disordered" evidence="1">
    <location>
        <begin position="1"/>
        <end position="32"/>
    </location>
</feature>
<organism evidence="2 3">
    <name type="scientific">Punica granatum</name>
    <name type="common">Pomegranate</name>
    <dbReference type="NCBI Taxonomy" id="22663"/>
    <lineage>
        <taxon>Eukaryota</taxon>
        <taxon>Viridiplantae</taxon>
        <taxon>Streptophyta</taxon>
        <taxon>Embryophyta</taxon>
        <taxon>Tracheophyta</taxon>
        <taxon>Spermatophyta</taxon>
        <taxon>Magnoliopsida</taxon>
        <taxon>eudicotyledons</taxon>
        <taxon>Gunneridae</taxon>
        <taxon>Pentapetalae</taxon>
        <taxon>rosids</taxon>
        <taxon>malvids</taxon>
        <taxon>Myrtales</taxon>
        <taxon>Lythraceae</taxon>
        <taxon>Punica</taxon>
    </lineage>
</organism>
<proteinExistence type="predicted"/>
<dbReference type="EMBL" id="PGOL01000047">
    <property type="protein sequence ID" value="PKI78490.1"/>
    <property type="molecule type" value="Genomic_DNA"/>
</dbReference>
<accession>A0A2I0LCU2</accession>